<accession>A0ABY3C7I2</accession>
<reference evidence="1 2" key="1">
    <citation type="journal article" date="2019" name="Antonie Van Leeuwenhoek">
        <title>Description of 'Ca. Methylobacter oryzae' KRF1, a novel species from the environmentally important Methylobacter clade 2.</title>
        <authorList>
            <person name="Khatri K."/>
            <person name="Mohite J.A."/>
            <person name="Pandit P.S."/>
            <person name="Bahulikar R."/>
            <person name="Rahalkar M.C."/>
        </authorList>
    </citation>
    <scope>NUCLEOTIDE SEQUENCE [LARGE SCALE GENOMIC DNA]</scope>
    <source>
        <strain evidence="1 2">KRF1</strain>
    </source>
</reference>
<keyword evidence="2" id="KW-1185">Reference proteome</keyword>
<protein>
    <submittedName>
        <fullName evidence="1">Uncharacterized protein</fullName>
    </submittedName>
</protein>
<name>A0ABY3C7I2_9GAMM</name>
<sequence>MLESKTNISTLKEPCAEYAAFSKKSPLLAQLGVRVARKLDFYDGFGNLCNAGVIAGVFGCHPVDRMCGTGTPFLAS</sequence>
<dbReference type="Proteomes" id="UP000733744">
    <property type="component" value="Unassembled WGS sequence"/>
</dbReference>
<dbReference type="EMBL" id="RYFG02000116">
    <property type="protein sequence ID" value="TRW90782.1"/>
    <property type="molecule type" value="Genomic_DNA"/>
</dbReference>
<proteinExistence type="predicted"/>
<evidence type="ECO:0000313" key="1">
    <source>
        <dbReference type="EMBL" id="TRW90782.1"/>
    </source>
</evidence>
<evidence type="ECO:0000313" key="2">
    <source>
        <dbReference type="Proteomes" id="UP000733744"/>
    </source>
</evidence>
<comment type="caution">
    <text evidence="1">The sequence shown here is derived from an EMBL/GenBank/DDBJ whole genome shotgun (WGS) entry which is preliminary data.</text>
</comment>
<organism evidence="1 2">
    <name type="scientific">Candidatus Methylobacter oryzae</name>
    <dbReference type="NCBI Taxonomy" id="2497749"/>
    <lineage>
        <taxon>Bacteria</taxon>
        <taxon>Pseudomonadati</taxon>
        <taxon>Pseudomonadota</taxon>
        <taxon>Gammaproteobacteria</taxon>
        <taxon>Methylococcales</taxon>
        <taxon>Methylococcaceae</taxon>
        <taxon>Methylobacter</taxon>
    </lineage>
</organism>
<gene>
    <name evidence="1" type="ORF">EKO24_018470</name>
</gene>